<dbReference type="InterPro" id="IPR000504">
    <property type="entry name" value="RRM_dom"/>
</dbReference>
<evidence type="ECO:0000256" key="1">
    <source>
        <dbReference type="PROSITE-ProRule" id="PRU00176"/>
    </source>
</evidence>
<evidence type="ECO:0000313" key="3">
    <source>
        <dbReference type="EMBL" id="PAA57814.1"/>
    </source>
</evidence>
<evidence type="ECO:0000259" key="2">
    <source>
        <dbReference type="PROSITE" id="PS50102"/>
    </source>
</evidence>
<gene>
    <name evidence="3" type="ORF">BOX15_Mlig012458g1</name>
</gene>
<name>A0A267EA93_9PLAT</name>
<dbReference type="STRING" id="282301.A0A267EA93"/>
<dbReference type="SMART" id="SM01165">
    <property type="entry name" value="DUF1866"/>
    <property type="match status" value="1"/>
</dbReference>
<sequence length="101" mass="11070">PPDGTVIARVTNTDYFDDASLDFLIELFGNCGRILLVRLKADSALFTYAEGVSALRAVQEIAGTQLDDGRQVLVELHLPDWRKRAMADIVEDPTAPTPQPS</sequence>
<comment type="caution">
    <text evidence="3">The sequence shown here is derived from an EMBL/GenBank/DDBJ whole genome shotgun (WGS) entry which is preliminary data.</text>
</comment>
<dbReference type="InterPro" id="IPR015047">
    <property type="entry name" value="SYNJ1/2_RRM"/>
</dbReference>
<dbReference type="OrthoDB" id="275748at2759"/>
<reference evidence="3 4" key="1">
    <citation type="submission" date="2017-06" db="EMBL/GenBank/DDBJ databases">
        <title>A platform for efficient transgenesis in Macrostomum lignano, a flatworm model organism for stem cell research.</title>
        <authorList>
            <person name="Berezikov E."/>
        </authorList>
    </citation>
    <scope>NUCLEOTIDE SEQUENCE [LARGE SCALE GENOMIC DNA]</scope>
    <source>
        <strain evidence="3">DV1</strain>
        <tissue evidence="3">Whole organism</tissue>
    </source>
</reference>
<dbReference type="InterPro" id="IPR012677">
    <property type="entry name" value="Nucleotide-bd_a/b_plait_sf"/>
</dbReference>
<dbReference type="SUPFAM" id="SSF54928">
    <property type="entry name" value="RNA-binding domain, RBD"/>
    <property type="match status" value="1"/>
</dbReference>
<organism evidence="3 4">
    <name type="scientific">Macrostomum lignano</name>
    <dbReference type="NCBI Taxonomy" id="282301"/>
    <lineage>
        <taxon>Eukaryota</taxon>
        <taxon>Metazoa</taxon>
        <taxon>Spiralia</taxon>
        <taxon>Lophotrochozoa</taxon>
        <taxon>Platyhelminthes</taxon>
        <taxon>Rhabditophora</taxon>
        <taxon>Macrostomorpha</taxon>
        <taxon>Macrostomida</taxon>
        <taxon>Macrostomidae</taxon>
        <taxon>Macrostomum</taxon>
    </lineage>
</organism>
<accession>A0A267EA93</accession>
<dbReference type="PROSITE" id="PS50102">
    <property type="entry name" value="RRM"/>
    <property type="match status" value="1"/>
</dbReference>
<dbReference type="InterPro" id="IPR035979">
    <property type="entry name" value="RBD_domain_sf"/>
</dbReference>
<protein>
    <recommendedName>
        <fullName evidence="2">RRM domain-containing protein</fullName>
    </recommendedName>
</protein>
<dbReference type="Gene3D" id="3.30.70.330">
    <property type="match status" value="1"/>
</dbReference>
<proteinExistence type="predicted"/>
<keyword evidence="1" id="KW-0694">RNA-binding</keyword>
<dbReference type="Pfam" id="PF08952">
    <property type="entry name" value="DUF1866"/>
    <property type="match status" value="1"/>
</dbReference>
<feature type="non-terminal residue" evidence="3">
    <location>
        <position position="1"/>
    </location>
</feature>
<dbReference type="Proteomes" id="UP000215902">
    <property type="component" value="Unassembled WGS sequence"/>
</dbReference>
<evidence type="ECO:0000313" key="4">
    <source>
        <dbReference type="Proteomes" id="UP000215902"/>
    </source>
</evidence>
<keyword evidence="4" id="KW-1185">Reference proteome</keyword>
<dbReference type="GO" id="GO:0003723">
    <property type="term" value="F:RNA binding"/>
    <property type="evidence" value="ECO:0007669"/>
    <property type="project" value="UniProtKB-UniRule"/>
</dbReference>
<dbReference type="EMBL" id="NIVC01002443">
    <property type="protein sequence ID" value="PAA57814.1"/>
    <property type="molecule type" value="Genomic_DNA"/>
</dbReference>
<dbReference type="AlphaFoldDB" id="A0A267EA93"/>
<feature type="domain" description="RRM" evidence="2">
    <location>
        <begin position="6"/>
        <end position="79"/>
    </location>
</feature>